<protein>
    <submittedName>
        <fullName evidence="1">Uncharacterized protein</fullName>
    </submittedName>
</protein>
<evidence type="ECO:0000313" key="1">
    <source>
        <dbReference type="EMBL" id="SVE53547.1"/>
    </source>
</evidence>
<feature type="non-terminal residue" evidence="1">
    <location>
        <position position="1"/>
    </location>
</feature>
<name>A0A383E9M6_9ZZZZ</name>
<organism evidence="1">
    <name type="scientific">marine metagenome</name>
    <dbReference type="NCBI Taxonomy" id="408172"/>
    <lineage>
        <taxon>unclassified sequences</taxon>
        <taxon>metagenomes</taxon>
        <taxon>ecological metagenomes</taxon>
    </lineage>
</organism>
<sequence>VEKRFKGTIQRCPSSSSNKPLMVISRASTSVCAGTLLAVRLPYTSPKSPPRPLPAAK</sequence>
<gene>
    <name evidence="1" type="ORF">METZ01_LOCUS506401</name>
</gene>
<dbReference type="AlphaFoldDB" id="A0A383E9M6"/>
<reference evidence="1" key="1">
    <citation type="submission" date="2018-05" db="EMBL/GenBank/DDBJ databases">
        <authorList>
            <person name="Lanie J.A."/>
            <person name="Ng W.-L."/>
            <person name="Kazmierczak K.M."/>
            <person name="Andrzejewski T.M."/>
            <person name="Davidsen T.M."/>
            <person name="Wayne K.J."/>
            <person name="Tettelin H."/>
            <person name="Glass J.I."/>
            <person name="Rusch D."/>
            <person name="Podicherti R."/>
            <person name="Tsui H.-C.T."/>
            <person name="Winkler M.E."/>
        </authorList>
    </citation>
    <scope>NUCLEOTIDE SEQUENCE</scope>
</reference>
<proteinExistence type="predicted"/>
<accession>A0A383E9M6</accession>
<dbReference type="EMBL" id="UINC01224082">
    <property type="protein sequence ID" value="SVE53547.1"/>
    <property type="molecule type" value="Genomic_DNA"/>
</dbReference>
<feature type="non-terminal residue" evidence="1">
    <location>
        <position position="57"/>
    </location>
</feature>